<dbReference type="SUPFAM" id="SSF55961">
    <property type="entry name" value="Bet v1-like"/>
    <property type="match status" value="1"/>
</dbReference>
<dbReference type="Proteomes" id="UP001324115">
    <property type="component" value="Unassembled WGS sequence"/>
</dbReference>
<dbReference type="CDD" id="cd07816">
    <property type="entry name" value="Bet_v1-like"/>
    <property type="match status" value="1"/>
</dbReference>
<feature type="domain" description="Bet v I/Major latex protein" evidence="4">
    <location>
        <begin position="2"/>
        <end position="156"/>
    </location>
</feature>
<sequence>MGAFTIESQGTSAIPPNRLFKAFVLDADNLIPMVAPHAIKSTEIIEGNGGPGTIKKITFGEDSQFKHAKHRTDMIDLEHCTYCFSVIEGDALSEKLENISTETKMLASPDGGCIIKTTTSKYQTMGEFQLMEEKIQGGKEKASGLFKVVEAYLLAHPDLYN</sequence>
<dbReference type="PANTHER" id="PTHR31213">
    <property type="entry name" value="OS08G0374000 PROTEIN-RELATED"/>
    <property type="match status" value="1"/>
</dbReference>
<evidence type="ECO:0000259" key="4">
    <source>
        <dbReference type="Pfam" id="PF00407"/>
    </source>
</evidence>
<reference evidence="5 6" key="1">
    <citation type="journal article" date="2023" name="G3 (Bethesda)">
        <title>A haplotype-resolved chromosome-scale genome for Quercus rubra L. provides insights into the genetics of adaptive traits for red oak species.</title>
        <authorList>
            <person name="Kapoor B."/>
            <person name="Jenkins J."/>
            <person name="Schmutz J."/>
            <person name="Zhebentyayeva T."/>
            <person name="Kuelheim C."/>
            <person name="Coggeshall M."/>
            <person name="Heim C."/>
            <person name="Lasky J.R."/>
            <person name="Leites L."/>
            <person name="Islam-Faridi N."/>
            <person name="Romero-Severson J."/>
            <person name="DeLeo V.L."/>
            <person name="Lucas S.M."/>
            <person name="Lazic D."/>
            <person name="Gailing O."/>
            <person name="Carlson J."/>
            <person name="Staton M."/>
        </authorList>
    </citation>
    <scope>NUCLEOTIDE SEQUENCE [LARGE SCALE GENOMIC DNA]</scope>
    <source>
        <strain evidence="5">Pseudo-F2</strain>
    </source>
</reference>
<dbReference type="InterPro" id="IPR000916">
    <property type="entry name" value="Bet_v_I/MLP"/>
</dbReference>
<organism evidence="5 6">
    <name type="scientific">Quercus rubra</name>
    <name type="common">Northern red oak</name>
    <name type="synonym">Quercus borealis</name>
    <dbReference type="NCBI Taxonomy" id="3512"/>
    <lineage>
        <taxon>Eukaryota</taxon>
        <taxon>Viridiplantae</taxon>
        <taxon>Streptophyta</taxon>
        <taxon>Embryophyta</taxon>
        <taxon>Tracheophyta</taxon>
        <taxon>Spermatophyta</taxon>
        <taxon>Magnoliopsida</taxon>
        <taxon>eudicotyledons</taxon>
        <taxon>Gunneridae</taxon>
        <taxon>Pentapetalae</taxon>
        <taxon>rosids</taxon>
        <taxon>fabids</taxon>
        <taxon>Fagales</taxon>
        <taxon>Fagaceae</taxon>
        <taxon>Quercus</taxon>
    </lineage>
</organism>
<dbReference type="InterPro" id="IPR024949">
    <property type="entry name" value="Bet_v_I_allergen"/>
</dbReference>
<dbReference type="GO" id="GO:0005737">
    <property type="term" value="C:cytoplasm"/>
    <property type="evidence" value="ECO:0007669"/>
    <property type="project" value="TreeGrafter"/>
</dbReference>
<dbReference type="GO" id="GO:0004864">
    <property type="term" value="F:protein phosphatase inhibitor activity"/>
    <property type="evidence" value="ECO:0007669"/>
    <property type="project" value="InterPro"/>
</dbReference>
<accession>A0AAN7DZD2</accession>
<dbReference type="GO" id="GO:0038023">
    <property type="term" value="F:signaling receptor activity"/>
    <property type="evidence" value="ECO:0007669"/>
    <property type="project" value="InterPro"/>
</dbReference>
<dbReference type="EMBL" id="JAXUIC010000012">
    <property type="protein sequence ID" value="KAK4558287.1"/>
    <property type="molecule type" value="Genomic_DNA"/>
</dbReference>
<dbReference type="PANTHER" id="PTHR31213:SF55">
    <property type="entry name" value="STRESS-INDUCED PROTEIN SAM22"/>
    <property type="match status" value="1"/>
</dbReference>
<dbReference type="GO" id="GO:0005634">
    <property type="term" value="C:nucleus"/>
    <property type="evidence" value="ECO:0007669"/>
    <property type="project" value="TreeGrafter"/>
</dbReference>
<gene>
    <name evidence="5" type="ORF">RGQ29_007863</name>
</gene>
<dbReference type="InterPro" id="IPR050279">
    <property type="entry name" value="Plant_def-hormone_signal"/>
</dbReference>
<keyword evidence="3" id="KW-0568">Pathogenesis-related protein</keyword>
<dbReference type="Gene3D" id="3.30.530.20">
    <property type="match status" value="1"/>
</dbReference>
<comment type="similarity">
    <text evidence="1">Belongs to the BetVI family.</text>
</comment>
<dbReference type="Pfam" id="PF00407">
    <property type="entry name" value="Bet_v_1"/>
    <property type="match status" value="1"/>
</dbReference>
<dbReference type="GO" id="GO:0009738">
    <property type="term" value="P:abscisic acid-activated signaling pathway"/>
    <property type="evidence" value="ECO:0007669"/>
    <property type="project" value="InterPro"/>
</dbReference>
<proteinExistence type="inferred from homology"/>
<dbReference type="GO" id="GO:0006952">
    <property type="term" value="P:defense response"/>
    <property type="evidence" value="ECO:0007669"/>
    <property type="project" value="UniProtKB-KW"/>
</dbReference>
<comment type="caution">
    <text evidence="5">The sequence shown here is derived from an EMBL/GenBank/DDBJ whole genome shotgun (WGS) entry which is preliminary data.</text>
</comment>
<name>A0AAN7DZD2_QUERU</name>
<dbReference type="AlphaFoldDB" id="A0AAN7DZD2"/>
<dbReference type="FunFam" id="3.30.530.20:FF:000007">
    <property type="entry name" value="Major pollen allergen Bet v 1-A"/>
    <property type="match status" value="1"/>
</dbReference>
<protein>
    <recommendedName>
        <fullName evidence="4">Bet v I/Major latex protein domain-containing protein</fullName>
    </recommendedName>
</protein>
<keyword evidence="2" id="KW-0611">Plant defense</keyword>
<evidence type="ECO:0000256" key="1">
    <source>
        <dbReference type="ARBA" id="ARBA00009744"/>
    </source>
</evidence>
<evidence type="ECO:0000313" key="6">
    <source>
        <dbReference type="Proteomes" id="UP001324115"/>
    </source>
</evidence>
<dbReference type="GO" id="GO:0010427">
    <property type="term" value="F:abscisic acid binding"/>
    <property type="evidence" value="ECO:0007669"/>
    <property type="project" value="InterPro"/>
</dbReference>
<evidence type="ECO:0000256" key="2">
    <source>
        <dbReference type="ARBA" id="ARBA00022821"/>
    </source>
</evidence>
<dbReference type="InterPro" id="IPR023393">
    <property type="entry name" value="START-like_dom_sf"/>
</dbReference>
<dbReference type="PRINTS" id="PR00634">
    <property type="entry name" value="BETALLERGEN"/>
</dbReference>
<evidence type="ECO:0000313" key="5">
    <source>
        <dbReference type="EMBL" id="KAK4558287.1"/>
    </source>
</evidence>
<keyword evidence="6" id="KW-1185">Reference proteome</keyword>
<evidence type="ECO:0000256" key="3">
    <source>
        <dbReference type="ARBA" id="ARBA00023265"/>
    </source>
</evidence>